<reference evidence="2" key="1">
    <citation type="submission" date="2023-08" db="EMBL/GenBank/DDBJ databases">
        <title>Reintroducing virulent viruses to syntetic microbiomes.</title>
        <authorList>
            <person name="Wilde J."/>
            <person name="Boyes R."/>
            <person name="Robinson A.V."/>
            <person name="Daisley B.A."/>
            <person name="Allen-Vercoe E."/>
        </authorList>
    </citation>
    <scope>NUCLEOTIDE SEQUENCE</scope>
    <source>
        <strain evidence="2">225I_12FAA</strain>
    </source>
</reference>
<evidence type="ECO:0000313" key="3">
    <source>
        <dbReference type="Proteomes" id="UP001266995"/>
    </source>
</evidence>
<feature type="region of interest" description="Disordered" evidence="1">
    <location>
        <begin position="35"/>
        <end position="54"/>
    </location>
</feature>
<dbReference type="EMBL" id="JAVSNH010000001">
    <property type="protein sequence ID" value="MDT4512414.1"/>
    <property type="molecule type" value="Genomic_DNA"/>
</dbReference>
<evidence type="ECO:0000313" key="2">
    <source>
        <dbReference type="EMBL" id="MDT4512414.1"/>
    </source>
</evidence>
<comment type="caution">
    <text evidence="2">The sequence shown here is derived from an EMBL/GenBank/DDBJ whole genome shotgun (WGS) entry which is preliminary data.</text>
</comment>
<dbReference type="RefSeq" id="WP_313753324.1">
    <property type="nucleotide sequence ID" value="NZ_JAVSNH010000001.1"/>
</dbReference>
<gene>
    <name evidence="2" type="ORF">RO785_15700</name>
</gene>
<name>A0AAW8VJJ4_9BACE</name>
<evidence type="ECO:0000256" key="1">
    <source>
        <dbReference type="SAM" id="MobiDB-lite"/>
    </source>
</evidence>
<protein>
    <submittedName>
        <fullName evidence="2">Uncharacterized protein</fullName>
    </submittedName>
</protein>
<organism evidence="2 3">
    <name type="scientific">Bacteroides cellulosilyticus</name>
    <dbReference type="NCBI Taxonomy" id="246787"/>
    <lineage>
        <taxon>Bacteria</taxon>
        <taxon>Pseudomonadati</taxon>
        <taxon>Bacteroidota</taxon>
        <taxon>Bacteroidia</taxon>
        <taxon>Bacteroidales</taxon>
        <taxon>Bacteroidaceae</taxon>
        <taxon>Bacteroides</taxon>
    </lineage>
</organism>
<sequence>MEKKYISGAILRTAQPRSKRLRELGRASENGVSSTVVSVDGSSSSDFTGDGHTHANKATLDEISTDDDRYIYLKKLEVSDDGTIYESLIKKAKAGYADKAHDIDDNSPVYEKFLRKDVEDTAAGLITFINGLLIGKKEHGINVNESGDVIAILDELNNIFRIISPGFVSGDLGSGFILKHDPDTGRSYLEVDELLVRKVAYFVELVIKRLRYVGGEIILTPASMKCTKVEDMEEVYRCYFQQDDGNKSIMQEFASGDQVRCQTFNIKADTSHDVTNKYYWRLVVSVGDDYIDLSKMDCDPVSSTPESGDEIVLLGNRNDVTRQNAIILSTIGDDAPSIKQYKGISNYTLTGKEVTIISPALNKFVGQFISEATGKSYDDMINGLQTDFDIVKAQTDREYTIWFFDYIPTLNNLPASEWNTGELKAMHDQDLFYNTSNVPDEGGRAWRFGQDEDGTYSWSDITDQQTVKALEYAAKAQDTADGKRRVFVEQPTDEQTYDVGDLWVNATYPTAKPDPYENDTLVCQTGKASGIAFDIEHWKPANYGTTATIKNMGDRIEVVAKKFNEDGTLKSGLIAESDFASLFTSQVDKDKNIVKQADITTFIKQNADGTIESGVNISADQINFLGKTIINGNFIVDTNGNLTLNNITANNLTLSGNISGNNAVLNDITLNNIVATSGTFNTLTGTSGEDEMLLSPSLLRFTNQYVSSFFGADTTPATSGGFMINPIRVCVNRVIARYDAGANAALYLDVQGAKAYDDYTATGNHALYIPHGDICGIRRRLRRVKTSQSLSLMDSVLVCINTEEITVTLPAGAEDGQEYWMISANGKRVNVIAASGDTISTTGDFFASTLWHVYIYDALNKIWFYGYMKNS</sequence>
<accession>A0AAW8VJJ4</accession>
<dbReference type="AlphaFoldDB" id="A0AAW8VJJ4"/>
<feature type="compositionally biased region" description="Low complexity" evidence="1">
    <location>
        <begin position="35"/>
        <end position="50"/>
    </location>
</feature>
<dbReference type="Proteomes" id="UP001266995">
    <property type="component" value="Unassembled WGS sequence"/>
</dbReference>
<proteinExistence type="predicted"/>